<dbReference type="EMBL" id="JBBKZT010000006">
    <property type="protein sequence ID" value="MEJ8847997.1"/>
    <property type="molecule type" value="Genomic_DNA"/>
</dbReference>
<dbReference type="InterPro" id="IPR037401">
    <property type="entry name" value="SnoaL-like"/>
</dbReference>
<evidence type="ECO:0000256" key="1">
    <source>
        <dbReference type="SAM" id="SignalP"/>
    </source>
</evidence>
<keyword evidence="1" id="KW-0732">Signal</keyword>
<reference evidence="3 4" key="1">
    <citation type="submission" date="2024-03" db="EMBL/GenBank/DDBJ databases">
        <title>Novel species of the genus Variovorax.</title>
        <authorList>
            <person name="Liu Q."/>
            <person name="Xin Y.-H."/>
        </authorList>
    </citation>
    <scope>NUCLEOTIDE SEQUENCE [LARGE SCALE GENOMIC DNA]</scope>
    <source>
        <strain evidence="3 4">KACC 18900</strain>
    </source>
</reference>
<keyword evidence="4" id="KW-1185">Reference proteome</keyword>
<accession>A0ABU8WKE0</accession>
<dbReference type="RefSeq" id="WP_340343126.1">
    <property type="nucleotide sequence ID" value="NZ_JBBKZT010000006.1"/>
</dbReference>
<evidence type="ECO:0000313" key="4">
    <source>
        <dbReference type="Proteomes" id="UP001385892"/>
    </source>
</evidence>
<sequence length="156" mass="16999">MKRLKELAVVCALGLCAASAWSEPMKLPPLKKQPTVEKVIAEHLDALNKSDWNRLMAQYPNDAQIHLPNGQVVKGRAAVGELFAGFVKAPPDGLKGIRFTKVGAVQVGDTIAMNWKAEADFLEEPYTGSDAYITHNGLMAAMVSTFDGSKLKFKKK</sequence>
<evidence type="ECO:0000313" key="3">
    <source>
        <dbReference type="EMBL" id="MEJ8847997.1"/>
    </source>
</evidence>
<dbReference type="Gene3D" id="3.10.450.50">
    <property type="match status" value="1"/>
</dbReference>
<dbReference type="Pfam" id="PF12680">
    <property type="entry name" value="SnoaL_2"/>
    <property type="match status" value="1"/>
</dbReference>
<gene>
    <name evidence="3" type="ORF">WKW82_15165</name>
</gene>
<feature type="chain" id="PRO_5046473809" evidence="1">
    <location>
        <begin position="23"/>
        <end position="156"/>
    </location>
</feature>
<feature type="signal peptide" evidence="1">
    <location>
        <begin position="1"/>
        <end position="22"/>
    </location>
</feature>
<dbReference type="SUPFAM" id="SSF54427">
    <property type="entry name" value="NTF2-like"/>
    <property type="match status" value="1"/>
</dbReference>
<comment type="caution">
    <text evidence="3">The sequence shown here is derived from an EMBL/GenBank/DDBJ whole genome shotgun (WGS) entry which is preliminary data.</text>
</comment>
<evidence type="ECO:0000259" key="2">
    <source>
        <dbReference type="Pfam" id="PF12680"/>
    </source>
</evidence>
<name>A0ABU8WKE0_9BURK</name>
<dbReference type="Proteomes" id="UP001385892">
    <property type="component" value="Unassembled WGS sequence"/>
</dbReference>
<protein>
    <submittedName>
        <fullName evidence="3">Nuclear transport factor 2 family protein</fullName>
    </submittedName>
</protein>
<organism evidence="3 4">
    <name type="scientific">Variovorax rhizosphaerae</name>
    <dbReference type="NCBI Taxonomy" id="1836200"/>
    <lineage>
        <taxon>Bacteria</taxon>
        <taxon>Pseudomonadati</taxon>
        <taxon>Pseudomonadota</taxon>
        <taxon>Betaproteobacteria</taxon>
        <taxon>Burkholderiales</taxon>
        <taxon>Comamonadaceae</taxon>
        <taxon>Variovorax</taxon>
    </lineage>
</organism>
<feature type="domain" description="SnoaL-like" evidence="2">
    <location>
        <begin position="41"/>
        <end position="129"/>
    </location>
</feature>
<proteinExistence type="predicted"/>
<dbReference type="InterPro" id="IPR032710">
    <property type="entry name" value="NTF2-like_dom_sf"/>
</dbReference>